<comment type="caution">
    <text evidence="2">The sequence shown here is derived from an EMBL/GenBank/DDBJ whole genome shotgun (WGS) entry which is preliminary data.</text>
</comment>
<dbReference type="Proteomes" id="UP000070319">
    <property type="component" value="Unassembled WGS sequence"/>
</dbReference>
<name>A0A139LVQ1_9BACE</name>
<gene>
    <name evidence="2" type="ORF">HMPREF2531_00062</name>
</gene>
<proteinExistence type="predicted"/>
<dbReference type="Pfam" id="PF06056">
    <property type="entry name" value="Terminase_5"/>
    <property type="match status" value="1"/>
</dbReference>
<dbReference type="PATRIC" id="fig|329854.7.peg.62"/>
<feature type="domain" description="Terminase ATPase subunit N-terminal" evidence="1">
    <location>
        <begin position="9"/>
        <end position="51"/>
    </location>
</feature>
<organism evidence="2">
    <name type="scientific">Bacteroides intestinalis</name>
    <dbReference type="NCBI Taxonomy" id="329854"/>
    <lineage>
        <taxon>Bacteria</taxon>
        <taxon>Pseudomonadati</taxon>
        <taxon>Bacteroidota</taxon>
        <taxon>Bacteroidia</taxon>
        <taxon>Bacteroidales</taxon>
        <taxon>Bacteroidaceae</taxon>
        <taxon>Bacteroides</taxon>
    </lineage>
</organism>
<sequence length="151" mass="17650">MAKDMSKRKAVAKHLYMKRTSIMQIVDLTGVSRQSVSRWVNQERWKEERAAREMSKESITSMTLSKLGEAIENTDANEKSISRMTDSLIKAAKGIKEINRNTNIVNKVDTIIEFENWLVTHREEYPEVDDKMIMLINQLHSDFMNIKFKQK</sequence>
<evidence type="ECO:0000313" key="2">
    <source>
        <dbReference type="EMBL" id="KXT55531.1"/>
    </source>
</evidence>
<dbReference type="RefSeq" id="WP_061433607.1">
    <property type="nucleotide sequence ID" value="NZ_KQ968644.1"/>
</dbReference>
<evidence type="ECO:0000259" key="1">
    <source>
        <dbReference type="Pfam" id="PF06056"/>
    </source>
</evidence>
<accession>A0A139LVQ1</accession>
<evidence type="ECO:0000313" key="3">
    <source>
        <dbReference type="Proteomes" id="UP000070319"/>
    </source>
</evidence>
<protein>
    <recommendedName>
        <fullName evidence="1">Terminase ATPase subunit N-terminal domain-containing protein</fullName>
    </recommendedName>
</protein>
<dbReference type="AlphaFoldDB" id="A0A139LVQ1"/>
<reference evidence="2 3" key="1">
    <citation type="submission" date="2016-02" db="EMBL/GenBank/DDBJ databases">
        <authorList>
            <person name="Wen L."/>
            <person name="He K."/>
            <person name="Yang H."/>
        </authorList>
    </citation>
    <scope>NUCLEOTIDE SEQUENCE [LARGE SCALE GENOMIC DNA]</scope>
    <source>
        <strain evidence="2 3">KLE1704</strain>
    </source>
</reference>
<dbReference type="EMBL" id="LTDF01000003">
    <property type="protein sequence ID" value="KXT55531.1"/>
    <property type="molecule type" value="Genomic_DNA"/>
</dbReference>
<dbReference type="InterPro" id="IPR010332">
    <property type="entry name" value="ATPase_terminase-su_N"/>
</dbReference>